<dbReference type="NCBIfam" id="NF041721">
    <property type="entry name" value="phane_AmcA_1"/>
    <property type="match status" value="1"/>
</dbReference>
<evidence type="ECO:0000256" key="1">
    <source>
        <dbReference type="SAM" id="MobiDB-lite"/>
    </source>
</evidence>
<sequence>MRSPTPLVERIRSRENGFAPLLALGTGTAPARGGKFDNRPTWDNVPNPFDNRPTWDNWNKK</sequence>
<keyword evidence="3" id="KW-1185">Reference proteome</keyword>
<reference evidence="2 3" key="1">
    <citation type="submission" date="2020-08" db="EMBL/GenBank/DDBJ databases">
        <title>Sequencing the genomes of 1000 actinobacteria strains.</title>
        <authorList>
            <person name="Klenk H.-P."/>
        </authorList>
    </citation>
    <scope>NUCLEOTIDE SEQUENCE [LARGE SCALE GENOMIC DNA]</scope>
    <source>
        <strain evidence="2 3">DSM 45084</strain>
    </source>
</reference>
<dbReference type="Proteomes" id="UP000542674">
    <property type="component" value="Unassembled WGS sequence"/>
</dbReference>
<evidence type="ECO:0000313" key="2">
    <source>
        <dbReference type="EMBL" id="MBB4966195.1"/>
    </source>
</evidence>
<comment type="caution">
    <text evidence="2">The sequence shown here is derived from an EMBL/GenBank/DDBJ whole genome shotgun (WGS) entry which is preliminary data.</text>
</comment>
<organism evidence="2 3">
    <name type="scientific">Saccharothrix violaceirubra</name>
    <dbReference type="NCBI Taxonomy" id="413306"/>
    <lineage>
        <taxon>Bacteria</taxon>
        <taxon>Bacillati</taxon>
        <taxon>Actinomycetota</taxon>
        <taxon>Actinomycetes</taxon>
        <taxon>Pseudonocardiales</taxon>
        <taxon>Pseudonocardiaceae</taxon>
        <taxon>Saccharothrix</taxon>
    </lineage>
</organism>
<feature type="region of interest" description="Disordered" evidence="1">
    <location>
        <begin position="23"/>
        <end position="61"/>
    </location>
</feature>
<dbReference type="RefSeq" id="WP_184676559.1">
    <property type="nucleotide sequence ID" value="NZ_BAABAI010000005.1"/>
</dbReference>
<evidence type="ECO:0000313" key="3">
    <source>
        <dbReference type="Proteomes" id="UP000542674"/>
    </source>
</evidence>
<gene>
    <name evidence="2" type="ORF">F4559_003554</name>
</gene>
<proteinExistence type="predicted"/>
<protein>
    <submittedName>
        <fullName evidence="2">Uncharacterized protein</fullName>
    </submittedName>
</protein>
<dbReference type="AlphaFoldDB" id="A0A7W7T6N8"/>
<accession>A0A7W7T6N8</accession>
<dbReference type="EMBL" id="JACHJS010000001">
    <property type="protein sequence ID" value="MBB4966195.1"/>
    <property type="molecule type" value="Genomic_DNA"/>
</dbReference>
<name>A0A7W7T6N8_9PSEU</name>